<evidence type="ECO:0000256" key="7">
    <source>
        <dbReference type="PROSITE-ProRule" id="PRU00023"/>
    </source>
</evidence>
<dbReference type="Pfam" id="PF12796">
    <property type="entry name" value="Ank_2"/>
    <property type="match status" value="2"/>
</dbReference>
<feature type="repeat" description="ANK" evidence="7">
    <location>
        <begin position="187"/>
        <end position="220"/>
    </location>
</feature>
<feature type="transmembrane region" description="Helical" evidence="8">
    <location>
        <begin position="386"/>
        <end position="407"/>
    </location>
</feature>
<sequence>MRLLSLLDYEKQQELEASGPAKKLNEAAMAGDVAALLELLEADPSVLDGSSALHVSALLGHSSFVHEVLARNTKLATETNYRGSLPLHMAAVKGHLEIVNKLLKVNPDACLVWDADGRIPLHLAAIKGHVGVVTDLVRAAPESPRILTKEGESVLHLCVKHNRVKPLKVLVDCIGIDDGFLNWKDRDGNSVLHITVQNKQLEIMQYFLLSTKIDTNSQNANGFTPMDVLMKGKRDTRDLEMKHLLEALGSSRVQELPYFADNEGIIMEATPMEVPIMKRTHKHTDWLGRKRSALMVVASLIATVAFQGVLSPPGGFWPDDLLVDPASNGTQKSHEAGTALMGTNKPEAYGQYLIFNTLAYVSSLSIILLLVSGLPMKTRVWMWTQMATMWVAITALTFTYFISWIYMTPEDKTGVLNNMLRVAVILWLCIVGVVFLGNLIRMSRWLLMKYGYIEEVQPPSDTIYLEDEENEENDDL</sequence>
<organism evidence="10 11">
    <name type="scientific">Trapa incisa</name>
    <dbReference type="NCBI Taxonomy" id="236973"/>
    <lineage>
        <taxon>Eukaryota</taxon>
        <taxon>Viridiplantae</taxon>
        <taxon>Streptophyta</taxon>
        <taxon>Embryophyta</taxon>
        <taxon>Tracheophyta</taxon>
        <taxon>Spermatophyta</taxon>
        <taxon>Magnoliopsida</taxon>
        <taxon>eudicotyledons</taxon>
        <taxon>Gunneridae</taxon>
        <taxon>Pentapetalae</taxon>
        <taxon>rosids</taxon>
        <taxon>malvids</taxon>
        <taxon>Myrtales</taxon>
        <taxon>Lythraceae</taxon>
        <taxon>Trapa</taxon>
    </lineage>
</organism>
<evidence type="ECO:0000313" key="10">
    <source>
        <dbReference type="EMBL" id="KAK4747025.1"/>
    </source>
</evidence>
<dbReference type="Pfam" id="PF13962">
    <property type="entry name" value="PGG"/>
    <property type="match status" value="1"/>
</dbReference>
<feature type="domain" description="PGG" evidence="9">
    <location>
        <begin position="285"/>
        <end position="404"/>
    </location>
</feature>
<evidence type="ECO:0000256" key="4">
    <source>
        <dbReference type="ARBA" id="ARBA00022989"/>
    </source>
</evidence>
<gene>
    <name evidence="10" type="ORF">SAY87_026062</name>
</gene>
<dbReference type="GO" id="GO:0005886">
    <property type="term" value="C:plasma membrane"/>
    <property type="evidence" value="ECO:0007669"/>
    <property type="project" value="TreeGrafter"/>
</dbReference>
<protein>
    <recommendedName>
        <fullName evidence="9">PGG domain-containing protein</fullName>
    </recommendedName>
</protein>
<keyword evidence="2 8" id="KW-0812">Transmembrane</keyword>
<dbReference type="Gene3D" id="1.25.40.20">
    <property type="entry name" value="Ankyrin repeat-containing domain"/>
    <property type="match status" value="1"/>
</dbReference>
<evidence type="ECO:0000313" key="11">
    <source>
        <dbReference type="Proteomes" id="UP001345219"/>
    </source>
</evidence>
<accession>A0AAN7JKF6</accession>
<feature type="transmembrane region" description="Helical" evidence="8">
    <location>
        <begin position="419"/>
        <end position="440"/>
    </location>
</feature>
<dbReference type="PANTHER" id="PTHR24186:SF37">
    <property type="entry name" value="PGG DOMAIN-CONTAINING PROTEIN"/>
    <property type="match status" value="1"/>
</dbReference>
<evidence type="ECO:0000256" key="3">
    <source>
        <dbReference type="ARBA" id="ARBA00022737"/>
    </source>
</evidence>
<keyword evidence="4 8" id="KW-1133">Transmembrane helix</keyword>
<evidence type="ECO:0000256" key="1">
    <source>
        <dbReference type="ARBA" id="ARBA00004141"/>
    </source>
</evidence>
<feature type="transmembrane region" description="Helical" evidence="8">
    <location>
        <begin position="352"/>
        <end position="374"/>
    </location>
</feature>
<dbReference type="PANTHER" id="PTHR24186">
    <property type="entry name" value="PROTEIN PHOSPHATASE 1 REGULATORY SUBUNIT"/>
    <property type="match status" value="1"/>
</dbReference>
<evidence type="ECO:0000259" key="9">
    <source>
        <dbReference type="Pfam" id="PF13962"/>
    </source>
</evidence>
<dbReference type="Proteomes" id="UP001345219">
    <property type="component" value="Chromosome 20"/>
</dbReference>
<dbReference type="EMBL" id="JAXIOK010000020">
    <property type="protein sequence ID" value="KAK4747025.1"/>
    <property type="molecule type" value="Genomic_DNA"/>
</dbReference>
<feature type="repeat" description="ANK" evidence="7">
    <location>
        <begin position="82"/>
        <end position="108"/>
    </location>
</feature>
<keyword evidence="6 8" id="KW-0472">Membrane</keyword>
<evidence type="ECO:0000256" key="8">
    <source>
        <dbReference type="SAM" id="Phobius"/>
    </source>
</evidence>
<feature type="repeat" description="ANK" evidence="7">
    <location>
        <begin position="116"/>
        <end position="138"/>
    </location>
</feature>
<evidence type="ECO:0000256" key="2">
    <source>
        <dbReference type="ARBA" id="ARBA00022692"/>
    </source>
</evidence>
<dbReference type="InterPro" id="IPR026961">
    <property type="entry name" value="PGG_dom"/>
</dbReference>
<dbReference type="InterPro" id="IPR002110">
    <property type="entry name" value="Ankyrin_rpt"/>
</dbReference>
<dbReference type="InterPro" id="IPR036770">
    <property type="entry name" value="Ankyrin_rpt-contain_sf"/>
</dbReference>
<name>A0AAN7JKF6_9MYRT</name>
<proteinExistence type="predicted"/>
<keyword evidence="11" id="KW-1185">Reference proteome</keyword>
<keyword evidence="3" id="KW-0677">Repeat</keyword>
<dbReference type="SMART" id="SM00248">
    <property type="entry name" value="ANK"/>
    <property type="match status" value="5"/>
</dbReference>
<keyword evidence="5 7" id="KW-0040">ANK repeat</keyword>
<comment type="subcellular location">
    <subcellularLocation>
        <location evidence="1">Membrane</location>
        <topology evidence="1">Multi-pass membrane protein</topology>
    </subcellularLocation>
</comment>
<dbReference type="PROSITE" id="PS50088">
    <property type="entry name" value="ANK_REPEAT"/>
    <property type="match status" value="3"/>
</dbReference>
<reference evidence="10 11" key="1">
    <citation type="journal article" date="2023" name="Hortic Res">
        <title>Pangenome of water caltrop reveals structural variations and asymmetric subgenome divergence after allopolyploidization.</title>
        <authorList>
            <person name="Zhang X."/>
            <person name="Chen Y."/>
            <person name="Wang L."/>
            <person name="Yuan Y."/>
            <person name="Fang M."/>
            <person name="Shi L."/>
            <person name="Lu R."/>
            <person name="Comes H.P."/>
            <person name="Ma Y."/>
            <person name="Chen Y."/>
            <person name="Huang G."/>
            <person name="Zhou Y."/>
            <person name="Zheng Z."/>
            <person name="Qiu Y."/>
        </authorList>
    </citation>
    <scope>NUCLEOTIDE SEQUENCE [LARGE SCALE GENOMIC DNA]</scope>
    <source>
        <tissue evidence="10">Roots</tissue>
    </source>
</reference>
<feature type="transmembrane region" description="Helical" evidence="8">
    <location>
        <begin position="292"/>
        <end position="310"/>
    </location>
</feature>
<dbReference type="SUPFAM" id="SSF48403">
    <property type="entry name" value="Ankyrin repeat"/>
    <property type="match status" value="1"/>
</dbReference>
<comment type="caution">
    <text evidence="10">The sequence shown here is derived from an EMBL/GenBank/DDBJ whole genome shotgun (WGS) entry which is preliminary data.</text>
</comment>
<evidence type="ECO:0000256" key="5">
    <source>
        <dbReference type="ARBA" id="ARBA00023043"/>
    </source>
</evidence>
<evidence type="ECO:0000256" key="6">
    <source>
        <dbReference type="ARBA" id="ARBA00023136"/>
    </source>
</evidence>
<dbReference type="AlphaFoldDB" id="A0AAN7JKF6"/>
<dbReference type="PROSITE" id="PS50297">
    <property type="entry name" value="ANK_REP_REGION"/>
    <property type="match status" value="2"/>
</dbReference>